<accession>A0A1N6KGX3</accession>
<sequence length="205" mass="22468">MSKIKITTFSISLDGFGAGPLQSLKDPLGIRGEELHAWMFEKANSDGTGVDNDIARKSMENVGAWIIGRNMFGPVRGAWPDDEWKGWWGEQPPFHVPVFVLTHHARESFKMEGGTTFHFVTGGIEAALEEAKKVADGKDIRIGGGVSTVHQFLRAGYVDEIQLTFSPIFLGSGENLFSGIDLPALGFNKIEKINGENATHIILKK</sequence>
<organism evidence="2 3">
    <name type="scientific">Chitinophaga niabensis</name>
    <dbReference type="NCBI Taxonomy" id="536979"/>
    <lineage>
        <taxon>Bacteria</taxon>
        <taxon>Pseudomonadati</taxon>
        <taxon>Bacteroidota</taxon>
        <taxon>Chitinophagia</taxon>
        <taxon>Chitinophagales</taxon>
        <taxon>Chitinophagaceae</taxon>
        <taxon>Chitinophaga</taxon>
    </lineage>
</organism>
<dbReference type="RefSeq" id="WP_074243008.1">
    <property type="nucleotide sequence ID" value="NZ_FSRA01000002.1"/>
</dbReference>
<dbReference type="EMBL" id="FSRA01000002">
    <property type="protein sequence ID" value="SIO55790.1"/>
    <property type="molecule type" value="Genomic_DNA"/>
</dbReference>
<protein>
    <submittedName>
        <fullName evidence="2">Dihydrofolate reductase</fullName>
    </submittedName>
</protein>
<dbReference type="GO" id="GO:0009231">
    <property type="term" value="P:riboflavin biosynthetic process"/>
    <property type="evidence" value="ECO:0007669"/>
    <property type="project" value="InterPro"/>
</dbReference>
<dbReference type="OrthoDB" id="195113at2"/>
<dbReference type="PANTHER" id="PTHR38011">
    <property type="entry name" value="DIHYDROFOLATE REDUCTASE FAMILY PROTEIN (AFU_ORTHOLOGUE AFUA_8G06820)"/>
    <property type="match status" value="1"/>
</dbReference>
<dbReference type="Pfam" id="PF01872">
    <property type="entry name" value="RibD_C"/>
    <property type="match status" value="1"/>
</dbReference>
<dbReference type="Proteomes" id="UP000185003">
    <property type="component" value="Unassembled WGS sequence"/>
</dbReference>
<dbReference type="AlphaFoldDB" id="A0A1N6KGX3"/>
<dbReference type="Gene3D" id="3.40.430.10">
    <property type="entry name" value="Dihydrofolate Reductase, subunit A"/>
    <property type="match status" value="1"/>
</dbReference>
<dbReference type="GO" id="GO:0008703">
    <property type="term" value="F:5-amino-6-(5-phosphoribosylamino)uracil reductase activity"/>
    <property type="evidence" value="ECO:0007669"/>
    <property type="project" value="InterPro"/>
</dbReference>
<gene>
    <name evidence="2" type="ORF">SAMN04488055_5817</name>
</gene>
<dbReference type="InterPro" id="IPR050765">
    <property type="entry name" value="Riboflavin_Biosynth_HTPR"/>
</dbReference>
<dbReference type="PANTHER" id="PTHR38011:SF12">
    <property type="entry name" value="BIFUNCTIONAL DEAMINASE-REDUCTASE DOMAIN PROTEIN"/>
    <property type="match status" value="1"/>
</dbReference>
<dbReference type="InterPro" id="IPR002734">
    <property type="entry name" value="RibDG_C"/>
</dbReference>
<proteinExistence type="predicted"/>
<dbReference type="InterPro" id="IPR024072">
    <property type="entry name" value="DHFR-like_dom_sf"/>
</dbReference>
<dbReference type="SUPFAM" id="SSF53597">
    <property type="entry name" value="Dihydrofolate reductase-like"/>
    <property type="match status" value="1"/>
</dbReference>
<name>A0A1N6KGX3_9BACT</name>
<reference evidence="2 3" key="1">
    <citation type="submission" date="2016-11" db="EMBL/GenBank/DDBJ databases">
        <authorList>
            <person name="Jaros S."/>
            <person name="Januszkiewicz K."/>
            <person name="Wedrychowicz H."/>
        </authorList>
    </citation>
    <scope>NUCLEOTIDE SEQUENCE [LARGE SCALE GENOMIC DNA]</scope>
    <source>
        <strain evidence="2 3">DSM 24787</strain>
    </source>
</reference>
<evidence type="ECO:0000313" key="2">
    <source>
        <dbReference type="EMBL" id="SIO55790.1"/>
    </source>
</evidence>
<dbReference type="STRING" id="536979.SAMN04488055_5817"/>
<evidence type="ECO:0000259" key="1">
    <source>
        <dbReference type="Pfam" id="PF01872"/>
    </source>
</evidence>
<evidence type="ECO:0000313" key="3">
    <source>
        <dbReference type="Proteomes" id="UP000185003"/>
    </source>
</evidence>
<keyword evidence="3" id="KW-1185">Reference proteome</keyword>
<feature type="domain" description="Bacterial bifunctional deaminase-reductase C-terminal" evidence="1">
    <location>
        <begin position="6"/>
        <end position="194"/>
    </location>
</feature>